<dbReference type="GO" id="GO:0008270">
    <property type="term" value="F:zinc ion binding"/>
    <property type="evidence" value="ECO:0007669"/>
    <property type="project" value="UniProtKB-KW"/>
</dbReference>
<dbReference type="InterPro" id="IPR001878">
    <property type="entry name" value="Znf_CCHC"/>
</dbReference>
<dbReference type="Pfam" id="PF14111">
    <property type="entry name" value="DUF4283"/>
    <property type="match status" value="1"/>
</dbReference>
<evidence type="ECO:0000256" key="2">
    <source>
        <dbReference type="SAM" id="Phobius"/>
    </source>
</evidence>
<keyword evidence="2" id="KW-1133">Transmembrane helix</keyword>
<proteinExistence type="predicted"/>
<keyword evidence="1" id="KW-0862">Zinc</keyword>
<evidence type="ECO:0000256" key="1">
    <source>
        <dbReference type="PROSITE-ProRule" id="PRU00047"/>
    </source>
</evidence>
<gene>
    <name evidence="5" type="ORF">F8388_009510</name>
</gene>
<accession>A0A7J6H940</accession>
<dbReference type="Gene3D" id="1.20.1280.290">
    <property type="match status" value="2"/>
</dbReference>
<dbReference type="InterPro" id="IPR025558">
    <property type="entry name" value="DUF4283"/>
</dbReference>
<evidence type="ECO:0000259" key="4">
    <source>
        <dbReference type="PROSITE" id="PS50158"/>
    </source>
</evidence>
<dbReference type="EMBL" id="JAATIP010000025">
    <property type="protein sequence ID" value="KAF4391088.1"/>
    <property type="molecule type" value="Genomic_DNA"/>
</dbReference>
<keyword evidence="2" id="KW-0812">Transmembrane</keyword>
<reference evidence="5 6" key="1">
    <citation type="journal article" date="2020" name="bioRxiv">
        <title>Sequence and annotation of 42 cannabis genomes reveals extensive copy number variation in cannabinoid synthesis and pathogen resistance genes.</title>
        <authorList>
            <person name="Mckernan K.J."/>
            <person name="Helbert Y."/>
            <person name="Kane L.T."/>
            <person name="Ebling H."/>
            <person name="Zhang L."/>
            <person name="Liu B."/>
            <person name="Eaton Z."/>
            <person name="Mclaughlin S."/>
            <person name="Kingan S."/>
            <person name="Baybayan P."/>
            <person name="Concepcion G."/>
            <person name="Jordan M."/>
            <person name="Riva A."/>
            <person name="Barbazuk W."/>
            <person name="Harkins T."/>
        </authorList>
    </citation>
    <scope>NUCLEOTIDE SEQUENCE [LARGE SCALE GENOMIC DNA]</scope>
    <source>
        <strain evidence="6">cv. Jamaican Lion 4</strain>
        <tissue evidence="5">Leaf</tissue>
    </source>
</reference>
<feature type="transmembrane region" description="Helical" evidence="2">
    <location>
        <begin position="790"/>
        <end position="811"/>
    </location>
</feature>
<dbReference type="GO" id="GO:0003676">
    <property type="term" value="F:nucleic acid binding"/>
    <property type="evidence" value="ECO:0007669"/>
    <property type="project" value="InterPro"/>
</dbReference>
<dbReference type="PROSITE" id="PS50158">
    <property type="entry name" value="ZF_CCHC"/>
    <property type="match status" value="1"/>
</dbReference>
<evidence type="ECO:0000313" key="5">
    <source>
        <dbReference type="EMBL" id="KAF4391088.1"/>
    </source>
</evidence>
<dbReference type="InterPro" id="IPR004316">
    <property type="entry name" value="SWEET_rpt"/>
</dbReference>
<dbReference type="Proteomes" id="UP000525078">
    <property type="component" value="Unassembled WGS sequence"/>
</dbReference>
<dbReference type="GO" id="GO:0016020">
    <property type="term" value="C:membrane"/>
    <property type="evidence" value="ECO:0007669"/>
    <property type="project" value="InterPro"/>
</dbReference>
<name>A0A7J6H940_CANSA</name>
<comment type="caution">
    <text evidence="5">The sequence shown here is derived from an EMBL/GenBank/DDBJ whole genome shotgun (WGS) entry which is preliminary data.</text>
</comment>
<sequence>MRSSTSLVSSGPWHVFAMLFLLVGNSGSVVGKNMSHDEATLSLTPCDSTVKSLTNLCLFGKVLSHVHVKESFIIDLVKNVWKRPARVVPVLATTINNNCFELIFEKVDDRNWALLRSPWNIRGKLLLLKSWEPNVQNGSLFTHTRLWVQIHKLPVEFFSVTNGNKLGARVGNVVVVDLDEENPASWAKWLRVLVEIDIEKPLFSSCFINVGDEENVWFQFKYEKVGALCYFCGRLGHQRSECTLSAPNTVSDVHGRSFPLFGPWLYTDSLYLDCFAGKSKNFSAPLRVASSSAHGLRLRRRAPPLIADPAVGMEVVAGASSSAVALRKTKTTSRGPRSVHHHGADAVWVPKAVDGVKEKVGSGERASVVAVSGKEVDVNLNLKGKLSESFPCLESSKLVECPEEPLVNGGLYTDVVTLEGGPSNDKSGLGLGVVGPSRDVHLCKRLEMISNVGFESEGVMVGGPGRGKELEHKWTDGSINLVRPIVIKDLIGKESFEGNVGPRGNGSELVDLVNKNNTQEIFASGAMNQDDEERAFSHFLKAQEELLFDLKHFGKLDLYEIKKIGGDIGVKPSSETNERTTPFKKRKFEGSASLCTRPNKIVRRHPDVVRDFPWDICERDLGSKADFDDISEEPTEVSSSPSCNNGATLINCLVWTLYGLLFIHPGSILVVTINGSGLVIECTYLIIFLMFRDKKKMIKVVLIVFAELVFISILTLLTLTLTHSHKHCWYHLPIFIQIWKRKSMEQYSVVPYLATHINCLVWTLYGLPFIHPGSIFVVTINGSSLKRIKVVLVVLVELVFISILTILTLTLTHSHKHCWYHLYTL</sequence>
<feature type="chain" id="PRO_5029621142" description="CCHC-type domain-containing protein" evidence="3">
    <location>
        <begin position="32"/>
        <end position="825"/>
    </location>
</feature>
<dbReference type="PANTHER" id="PTHR31286:SF178">
    <property type="entry name" value="DUF4283 DOMAIN-CONTAINING PROTEIN"/>
    <property type="match status" value="1"/>
</dbReference>
<dbReference type="InterPro" id="IPR025836">
    <property type="entry name" value="Zn_knuckle_CX2CX4HX4C"/>
</dbReference>
<dbReference type="Pfam" id="PF14392">
    <property type="entry name" value="zf-CCHC_4"/>
    <property type="match status" value="1"/>
</dbReference>
<keyword evidence="3" id="KW-0732">Signal</keyword>
<dbReference type="Pfam" id="PF03083">
    <property type="entry name" value="MtN3_slv"/>
    <property type="match status" value="2"/>
</dbReference>
<keyword evidence="1" id="KW-0479">Metal-binding</keyword>
<dbReference type="PANTHER" id="PTHR31286">
    <property type="entry name" value="GLYCINE-RICH CELL WALL STRUCTURAL PROTEIN 1.8-LIKE"/>
    <property type="match status" value="1"/>
</dbReference>
<organism evidence="5 6">
    <name type="scientific">Cannabis sativa</name>
    <name type="common">Hemp</name>
    <name type="synonym">Marijuana</name>
    <dbReference type="NCBI Taxonomy" id="3483"/>
    <lineage>
        <taxon>Eukaryota</taxon>
        <taxon>Viridiplantae</taxon>
        <taxon>Streptophyta</taxon>
        <taxon>Embryophyta</taxon>
        <taxon>Tracheophyta</taxon>
        <taxon>Spermatophyta</taxon>
        <taxon>Magnoliopsida</taxon>
        <taxon>eudicotyledons</taxon>
        <taxon>Gunneridae</taxon>
        <taxon>Pentapetalae</taxon>
        <taxon>rosids</taxon>
        <taxon>fabids</taxon>
        <taxon>Rosales</taxon>
        <taxon>Cannabaceae</taxon>
        <taxon>Cannabis</taxon>
    </lineage>
</organism>
<evidence type="ECO:0000256" key="3">
    <source>
        <dbReference type="SAM" id="SignalP"/>
    </source>
</evidence>
<feature type="domain" description="CCHC-type" evidence="4">
    <location>
        <begin position="229"/>
        <end position="242"/>
    </location>
</feature>
<protein>
    <recommendedName>
        <fullName evidence="4">CCHC-type domain-containing protein</fullName>
    </recommendedName>
</protein>
<keyword evidence="2" id="KW-0472">Membrane</keyword>
<evidence type="ECO:0000313" key="6">
    <source>
        <dbReference type="Proteomes" id="UP000525078"/>
    </source>
</evidence>
<feature type="signal peptide" evidence="3">
    <location>
        <begin position="1"/>
        <end position="31"/>
    </location>
</feature>
<feature type="transmembrane region" description="Helical" evidence="2">
    <location>
        <begin position="697"/>
        <end position="721"/>
    </location>
</feature>
<dbReference type="AlphaFoldDB" id="A0A7J6H940"/>
<dbReference type="InterPro" id="IPR040256">
    <property type="entry name" value="At4g02000-like"/>
</dbReference>
<feature type="transmembrane region" description="Helical" evidence="2">
    <location>
        <begin position="668"/>
        <end position="691"/>
    </location>
</feature>
<keyword evidence="1" id="KW-0863">Zinc-finger</keyword>